<dbReference type="EMBL" id="FOEQ01000002">
    <property type="protein sequence ID" value="SEQ21479.1"/>
    <property type="molecule type" value="Genomic_DNA"/>
</dbReference>
<accession>A0A1H9E726</accession>
<dbReference type="SUPFAM" id="SSF55331">
    <property type="entry name" value="Tautomerase/MIF"/>
    <property type="match status" value="1"/>
</dbReference>
<keyword evidence="2" id="KW-0670">Pyruvate</keyword>
<proteinExistence type="predicted"/>
<evidence type="ECO:0000313" key="3">
    <source>
        <dbReference type="Proteomes" id="UP000199221"/>
    </source>
</evidence>
<dbReference type="AlphaFoldDB" id="A0A1H9E726"/>
<dbReference type="InterPro" id="IPR037479">
    <property type="entry name" value="Tauto_MSAD"/>
</dbReference>
<evidence type="ECO:0000256" key="1">
    <source>
        <dbReference type="SAM" id="MobiDB-lite"/>
    </source>
</evidence>
<organism evidence="2 3">
    <name type="scientific">Pseudomonas soli</name>
    <dbReference type="NCBI Taxonomy" id="1306993"/>
    <lineage>
        <taxon>Bacteria</taxon>
        <taxon>Pseudomonadati</taxon>
        <taxon>Pseudomonadota</taxon>
        <taxon>Gammaproteobacteria</taxon>
        <taxon>Pseudomonadales</taxon>
        <taxon>Pseudomonadaceae</taxon>
        <taxon>Pseudomonas</taxon>
    </lineage>
</organism>
<dbReference type="PANTHER" id="PTHR38460">
    <property type="entry name" value="TAUTOMERASE YOLI-RELATED"/>
    <property type="match status" value="1"/>
</dbReference>
<dbReference type="Gene3D" id="3.30.429.10">
    <property type="entry name" value="Macrophage Migration Inhibitory Factor"/>
    <property type="match status" value="1"/>
</dbReference>
<reference evidence="2 3" key="1">
    <citation type="submission" date="2016-10" db="EMBL/GenBank/DDBJ databases">
        <authorList>
            <person name="de Groot N.N."/>
        </authorList>
    </citation>
    <scope>NUCLEOTIDE SEQUENCE [LARGE SCALE GENOMIC DNA]</scope>
    <source>
        <strain evidence="2 3">LMG 27941</strain>
    </source>
</reference>
<gene>
    <name evidence="2" type="ORF">SAMN05216230_102192</name>
</gene>
<name>A0A1H9E726_9PSED</name>
<dbReference type="PANTHER" id="PTHR38460:SF1">
    <property type="entry name" value="TAUTOMERASE YOLI-RELATED"/>
    <property type="match status" value="1"/>
</dbReference>
<sequence length="161" mass="18294">MPSRARPHAGLCPAPTLSYLLLRLAWHSPRSPHAPGTHRHQAPPRPDPTHLRTLGQIVYDCLRRTINVPEHDNFQVLTEHDGDRLVFDPQYLGIQRSDGQVFIQITLSEGRTLEQKKALYQAIAEGFEREAGVRPQDVFINLVEVRKENWSFGNGIAQYAL</sequence>
<protein>
    <submittedName>
        <fullName evidence="2">Phenylpyruvate tautomerase PptA, 4-oxalocrotonate tautomerase family</fullName>
    </submittedName>
</protein>
<dbReference type="InterPro" id="IPR014347">
    <property type="entry name" value="Tautomerase/MIF_sf"/>
</dbReference>
<dbReference type="Pfam" id="PF14552">
    <property type="entry name" value="Tautomerase_2"/>
    <property type="match status" value="1"/>
</dbReference>
<evidence type="ECO:0000313" key="2">
    <source>
        <dbReference type="EMBL" id="SEQ21479.1"/>
    </source>
</evidence>
<dbReference type="Proteomes" id="UP000199221">
    <property type="component" value="Unassembled WGS sequence"/>
</dbReference>
<feature type="region of interest" description="Disordered" evidence="1">
    <location>
        <begin position="30"/>
        <end position="50"/>
    </location>
</feature>